<protein>
    <recommendedName>
        <fullName evidence="3">BAG domain-containing protein</fullName>
    </recommendedName>
</protein>
<comment type="caution">
    <text evidence="4">The sequence shown here is derived from an EMBL/GenBank/DDBJ whole genome shotgun (WGS) entry which is preliminary data.</text>
</comment>
<proteinExistence type="predicted"/>
<dbReference type="EMBL" id="PEVG01000018">
    <property type="protein sequence ID" value="PIU99554.1"/>
    <property type="molecule type" value="Genomic_DNA"/>
</dbReference>
<name>A0A2M7B8W0_9BACT</name>
<reference evidence="5" key="1">
    <citation type="submission" date="2017-09" db="EMBL/GenBank/DDBJ databases">
        <title>Depth-based differentiation of microbial function through sediment-hosted aquifers and enrichment of novel symbionts in the deep terrestrial subsurface.</title>
        <authorList>
            <person name="Probst A.J."/>
            <person name="Ladd B."/>
            <person name="Jarett J.K."/>
            <person name="Geller-Mcgrath D.E."/>
            <person name="Sieber C.M.K."/>
            <person name="Emerson J.B."/>
            <person name="Anantharaman K."/>
            <person name="Thomas B.C."/>
            <person name="Malmstrom R."/>
            <person name="Stieglmeier M."/>
            <person name="Klingl A."/>
            <person name="Woyke T."/>
            <person name="Ryan C.M."/>
            <person name="Banfield J.F."/>
        </authorList>
    </citation>
    <scope>NUCLEOTIDE SEQUENCE [LARGE SCALE GENOMIC DNA]</scope>
</reference>
<evidence type="ECO:0000256" key="1">
    <source>
        <dbReference type="SAM" id="Coils"/>
    </source>
</evidence>
<evidence type="ECO:0000313" key="4">
    <source>
        <dbReference type="EMBL" id="PIU99554.1"/>
    </source>
</evidence>
<organism evidence="4 5">
    <name type="scientific">Candidatus Tagabacteria bacterium CG03_land_8_20_14_0_80_41_22</name>
    <dbReference type="NCBI Taxonomy" id="1975020"/>
    <lineage>
        <taxon>Bacteria</taxon>
        <taxon>Candidatus Tagaibacteriota</taxon>
    </lineage>
</organism>
<keyword evidence="1" id="KW-0175">Coiled coil</keyword>
<dbReference type="Proteomes" id="UP000228561">
    <property type="component" value="Unassembled WGS sequence"/>
</dbReference>
<accession>A0A2M7B8W0</accession>
<evidence type="ECO:0000259" key="3">
    <source>
        <dbReference type="PROSITE" id="PS51035"/>
    </source>
</evidence>
<sequence length="137" mass="16008">MICKKKWSKETEGVKAGGNRFFGRTRPPTGGAREAAKKRRRKMSLKEIEREIREIKEIQAQFANKDEEIKRLKYEVESLEEEIEKAIIALDQTKKIFKSKTIALIRKELIQALPINIRTKFIGIQPPESWSRLPEDK</sequence>
<evidence type="ECO:0000256" key="2">
    <source>
        <dbReference type="SAM" id="MobiDB-lite"/>
    </source>
</evidence>
<gene>
    <name evidence="4" type="ORF">COS58_01550</name>
</gene>
<feature type="coiled-coil region" evidence="1">
    <location>
        <begin position="41"/>
        <end position="96"/>
    </location>
</feature>
<feature type="domain" description="BAG" evidence="3">
    <location>
        <begin position="44"/>
        <end position="111"/>
    </location>
</feature>
<dbReference type="AlphaFoldDB" id="A0A2M7B8W0"/>
<evidence type="ECO:0000313" key="5">
    <source>
        <dbReference type="Proteomes" id="UP000228561"/>
    </source>
</evidence>
<feature type="region of interest" description="Disordered" evidence="2">
    <location>
        <begin position="17"/>
        <end position="40"/>
    </location>
</feature>
<dbReference type="GO" id="GO:0051087">
    <property type="term" value="F:protein-folding chaperone binding"/>
    <property type="evidence" value="ECO:0007669"/>
    <property type="project" value="InterPro"/>
</dbReference>
<dbReference type="PROSITE" id="PS51035">
    <property type="entry name" value="BAG"/>
    <property type="match status" value="1"/>
</dbReference>
<dbReference type="InterPro" id="IPR003103">
    <property type="entry name" value="BAG_domain"/>
</dbReference>